<dbReference type="Proteomes" id="UP000419144">
    <property type="component" value="Unassembled WGS sequence"/>
</dbReference>
<accession>A0A640KGT3</accession>
<sequence length="208" mass="22575">MFSLYSEYGDFAPAGTRLPLYSFSVTSPVTVSVISSNIADIDSRRGVNHLPSYTSSEKRTADWRLKDCVSRSRHSDCSMSSALYRMVPPGVSYTPRDFMPTRRSSTISSIPIACSPPPSVFSSSTSSALAVFRPFTATGIAFSNWIVTCSASSGAVSTVLHSFKSFVYSGAFAGPSRSIPSWLMCHRLRSREYSSDYVHGTGTPWASA</sequence>
<evidence type="ECO:0000313" key="2">
    <source>
        <dbReference type="Proteomes" id="UP000419144"/>
    </source>
</evidence>
<organism evidence="1 2">
    <name type="scientific">Leishmania tarentolae</name>
    <name type="common">Sauroleishmania tarentolae</name>
    <dbReference type="NCBI Taxonomy" id="5689"/>
    <lineage>
        <taxon>Eukaryota</taxon>
        <taxon>Discoba</taxon>
        <taxon>Euglenozoa</taxon>
        <taxon>Kinetoplastea</taxon>
        <taxon>Metakinetoplastina</taxon>
        <taxon>Trypanosomatida</taxon>
        <taxon>Trypanosomatidae</taxon>
        <taxon>Leishmaniinae</taxon>
        <taxon>Leishmania</taxon>
        <taxon>lizard Leishmania</taxon>
    </lineage>
</organism>
<comment type="caution">
    <text evidence="1">The sequence shown here is derived from an EMBL/GenBank/DDBJ whole genome shotgun (WGS) entry which is preliminary data.</text>
</comment>
<proteinExistence type="predicted"/>
<reference evidence="1" key="1">
    <citation type="submission" date="2019-11" db="EMBL/GenBank/DDBJ databases">
        <title>Leishmania tarentolae CDS.</title>
        <authorList>
            <person name="Goto Y."/>
            <person name="Yamagishi J."/>
        </authorList>
    </citation>
    <scope>NUCLEOTIDE SEQUENCE [LARGE SCALE GENOMIC DNA]</scope>
    <source>
        <strain evidence="1">Parrot Tar II</strain>
    </source>
</reference>
<protein>
    <submittedName>
        <fullName evidence="1">Argininosuccinate synthase, putative</fullName>
    </submittedName>
</protein>
<keyword evidence="2" id="KW-1185">Reference proteome</keyword>
<name>A0A640KGT3_LEITA</name>
<dbReference type="VEuPathDB" id="TriTrypDB:LtaPh_2303121"/>
<gene>
    <name evidence="1" type="ORF">LtaPh_2303121</name>
</gene>
<dbReference type="AlphaFoldDB" id="A0A640KGT3"/>
<dbReference type="EMBL" id="BLBS01000030">
    <property type="protein sequence ID" value="GET88672.1"/>
    <property type="molecule type" value="Genomic_DNA"/>
</dbReference>
<evidence type="ECO:0000313" key="1">
    <source>
        <dbReference type="EMBL" id="GET88672.1"/>
    </source>
</evidence>